<dbReference type="PANTHER" id="PTHR11839">
    <property type="entry name" value="UDP/ADP-SUGAR PYROPHOSPHATASE"/>
    <property type="match status" value="1"/>
</dbReference>
<evidence type="ECO:0000256" key="3">
    <source>
        <dbReference type="ARBA" id="ARBA00022801"/>
    </source>
</evidence>
<dbReference type="HAMAP" id="MF_00298">
    <property type="entry name" value="Nudix_RppH"/>
    <property type="match status" value="1"/>
</dbReference>
<dbReference type="AlphaFoldDB" id="A0A1H5WAJ2"/>
<dbReference type="RefSeq" id="WP_104008034.1">
    <property type="nucleotide sequence ID" value="NZ_FNVD01000007.1"/>
</dbReference>
<dbReference type="PROSITE" id="PS51462">
    <property type="entry name" value="NUDIX"/>
    <property type="match status" value="1"/>
</dbReference>
<dbReference type="NCBIfam" id="NF001937">
    <property type="entry name" value="PRK00714.1-4"/>
    <property type="match status" value="1"/>
</dbReference>
<dbReference type="NCBIfam" id="NF001936">
    <property type="entry name" value="PRK00714.1-3"/>
    <property type="match status" value="1"/>
</dbReference>
<comment type="function">
    <text evidence="4">Accelerates the degradation of transcripts by removing pyrophosphate from the 5'-end of triphosphorylated RNA, leading to a more labile monophosphorylated state that can stimulate subsequent ribonuclease cleavage.</text>
</comment>
<evidence type="ECO:0000313" key="7">
    <source>
        <dbReference type="Proteomes" id="UP000236742"/>
    </source>
</evidence>
<keyword evidence="7" id="KW-1185">Reference proteome</keyword>
<evidence type="ECO:0000256" key="1">
    <source>
        <dbReference type="ARBA" id="ARBA00001936"/>
    </source>
</evidence>
<dbReference type="GO" id="GO:0019693">
    <property type="term" value="P:ribose phosphate metabolic process"/>
    <property type="evidence" value="ECO:0007669"/>
    <property type="project" value="TreeGrafter"/>
</dbReference>
<dbReference type="InterPro" id="IPR020476">
    <property type="entry name" value="Nudix_hydrolase"/>
</dbReference>
<reference evidence="6 7" key="1">
    <citation type="submission" date="2016-10" db="EMBL/GenBank/DDBJ databases">
        <authorList>
            <person name="de Groot N.N."/>
        </authorList>
    </citation>
    <scope>NUCLEOTIDE SEQUENCE [LARGE SCALE GENOMIC DNA]</scope>
    <source>
        <strain evidence="6 7">DSM 23413</strain>
    </source>
</reference>
<evidence type="ECO:0000259" key="5">
    <source>
        <dbReference type="PROSITE" id="PS51462"/>
    </source>
</evidence>
<feature type="short sequence motif" description="Nudix box" evidence="4">
    <location>
        <begin position="44"/>
        <end position="65"/>
    </location>
</feature>
<comment type="similarity">
    <text evidence="4">Belongs to the Nudix hydrolase family. RppH subfamily.</text>
</comment>
<dbReference type="InterPro" id="IPR000086">
    <property type="entry name" value="NUDIX_hydrolase_dom"/>
</dbReference>
<keyword evidence="3 4" id="KW-0378">Hydrolase</keyword>
<dbReference type="GO" id="GO:0034432">
    <property type="term" value="F:bis(5'-adenosyl)-pentaphosphatase activity"/>
    <property type="evidence" value="ECO:0007669"/>
    <property type="project" value="TreeGrafter"/>
</dbReference>
<dbReference type="PROSITE" id="PS00893">
    <property type="entry name" value="NUDIX_BOX"/>
    <property type="match status" value="1"/>
</dbReference>
<evidence type="ECO:0000256" key="4">
    <source>
        <dbReference type="HAMAP-Rule" id="MF_00298"/>
    </source>
</evidence>
<dbReference type="EC" id="3.6.1.-" evidence="4"/>
<dbReference type="GO" id="GO:0006753">
    <property type="term" value="P:nucleoside phosphate metabolic process"/>
    <property type="evidence" value="ECO:0007669"/>
    <property type="project" value="TreeGrafter"/>
</dbReference>
<dbReference type="NCBIfam" id="NF001938">
    <property type="entry name" value="PRK00714.1-5"/>
    <property type="match status" value="1"/>
</dbReference>
<evidence type="ECO:0000256" key="2">
    <source>
        <dbReference type="ARBA" id="ARBA00001946"/>
    </source>
</evidence>
<dbReference type="InterPro" id="IPR015797">
    <property type="entry name" value="NUDIX_hydrolase-like_dom_sf"/>
</dbReference>
<comment type="cofactor">
    <cofactor evidence="1">
        <name>Mn(2+)</name>
        <dbReference type="ChEBI" id="CHEBI:29035"/>
    </cofactor>
</comment>
<comment type="cofactor">
    <cofactor evidence="4">
        <name>a divalent metal cation</name>
        <dbReference type="ChEBI" id="CHEBI:60240"/>
    </cofactor>
</comment>
<dbReference type="Pfam" id="PF00293">
    <property type="entry name" value="NUDIX"/>
    <property type="match status" value="1"/>
</dbReference>
<gene>
    <name evidence="4" type="primary">rppH</name>
    <name evidence="4" type="synonym">nudH</name>
    <name evidence="6" type="ORF">SAMN05421751_107170</name>
</gene>
<dbReference type="EMBL" id="FNVD01000007">
    <property type="protein sequence ID" value="SEF95837.1"/>
    <property type="molecule type" value="Genomic_DNA"/>
</dbReference>
<proteinExistence type="inferred from homology"/>
<comment type="cofactor">
    <cofactor evidence="2">
        <name>Mg(2+)</name>
        <dbReference type="ChEBI" id="CHEBI:18420"/>
    </cofactor>
</comment>
<dbReference type="InterPro" id="IPR020084">
    <property type="entry name" value="NUDIX_hydrolase_CS"/>
</dbReference>
<organism evidence="6 7">
    <name type="scientific">Jhaorihella thermophila</name>
    <dbReference type="NCBI Taxonomy" id="488547"/>
    <lineage>
        <taxon>Bacteria</taxon>
        <taxon>Pseudomonadati</taxon>
        <taxon>Pseudomonadota</taxon>
        <taxon>Alphaproteobacteria</taxon>
        <taxon>Rhodobacterales</taxon>
        <taxon>Paracoccaceae</taxon>
        <taxon>Jhaorihella</taxon>
    </lineage>
</organism>
<dbReference type="Proteomes" id="UP000236742">
    <property type="component" value="Unassembled WGS sequence"/>
</dbReference>
<dbReference type="SUPFAM" id="SSF55811">
    <property type="entry name" value="Nudix"/>
    <property type="match status" value="1"/>
</dbReference>
<dbReference type="PANTHER" id="PTHR11839:SF22">
    <property type="entry name" value="NUDIX HYDROLASE 26, CHLOROPLASTIC"/>
    <property type="match status" value="1"/>
</dbReference>
<dbReference type="GO" id="GO:0008893">
    <property type="term" value="F:guanosine-3',5'-bis(diphosphate) 3'-diphosphatase activity"/>
    <property type="evidence" value="ECO:0007669"/>
    <property type="project" value="TreeGrafter"/>
</dbReference>
<dbReference type="InterPro" id="IPR022927">
    <property type="entry name" value="RppH"/>
</dbReference>
<dbReference type="CDD" id="cd03671">
    <property type="entry name" value="NUDIX_Ap4A_hydrolase_plant_like"/>
    <property type="match status" value="1"/>
</dbReference>
<name>A0A1H5WAJ2_9RHOB</name>
<dbReference type="Gene3D" id="3.90.79.10">
    <property type="entry name" value="Nucleoside Triphosphate Pyrophosphohydrolase"/>
    <property type="match status" value="1"/>
</dbReference>
<dbReference type="OrthoDB" id="9816040at2"/>
<sequence>MTPEEIAALPYRRNVGIMLVNRDGNVFVGQRRDRFEEAWQMPQGGIDDGENPRTAALRELEEEIGVRPDLVEVVAETSDWLPYDLPHDIVPQIWKGRYRGQEQKWFLMRFLGSDDQIDIETEHPEFSRWRWSAPDQLLDRIVAFKREVYARVLKEFAPYLHERG</sequence>
<protein>
    <recommendedName>
        <fullName evidence="4">RNA pyrophosphohydrolase</fullName>
        <ecNumber evidence="4">3.6.1.-</ecNumber>
    </recommendedName>
    <alternativeName>
        <fullName evidence="4">(Di)nucleoside polyphosphate hydrolase</fullName>
    </alternativeName>
</protein>
<dbReference type="PRINTS" id="PR00502">
    <property type="entry name" value="NUDIXFAMILY"/>
</dbReference>
<feature type="domain" description="Nudix hydrolase" evidence="5">
    <location>
        <begin position="10"/>
        <end position="154"/>
    </location>
</feature>
<accession>A0A1H5WAJ2</accession>
<evidence type="ECO:0000313" key="6">
    <source>
        <dbReference type="EMBL" id="SEF95837.1"/>
    </source>
</evidence>